<sequence length="61" mass="6925">MAMSIAEIQKRSDIKRGVKVKGFKLHLDTIALIEQLSKELNISQTQLVTQAVQQFAEQQNK</sequence>
<dbReference type="Proteomes" id="UP000281691">
    <property type="component" value="Unassembled WGS sequence"/>
</dbReference>
<evidence type="ECO:0008006" key="3">
    <source>
        <dbReference type="Google" id="ProtNLM"/>
    </source>
</evidence>
<evidence type="ECO:0000313" key="2">
    <source>
        <dbReference type="Proteomes" id="UP000281691"/>
    </source>
</evidence>
<dbReference type="RefSeq" id="WP_124210614.1">
    <property type="nucleotide sequence ID" value="NZ_CP016615.1"/>
</dbReference>
<proteinExistence type="predicted"/>
<name>A0A3N4VXF4_9PAST</name>
<gene>
    <name evidence="1" type="ORF">EDC46_0444</name>
</gene>
<dbReference type="AlphaFoldDB" id="A0A3N4VXF4"/>
<evidence type="ECO:0000313" key="1">
    <source>
        <dbReference type="EMBL" id="RPE86053.1"/>
    </source>
</evidence>
<reference evidence="1 2" key="1">
    <citation type="submission" date="2018-11" db="EMBL/GenBank/DDBJ databases">
        <title>Genomic Encyclopedia of Type Strains, Phase IV (KMG-IV): sequencing the most valuable type-strain genomes for metagenomic binning, comparative biology and taxonomic classification.</title>
        <authorList>
            <person name="Goeker M."/>
        </authorList>
    </citation>
    <scope>NUCLEOTIDE SEQUENCE [LARGE SCALE GENOMIC DNA]</scope>
    <source>
        <strain evidence="1 2">DSM 27238</strain>
    </source>
</reference>
<accession>A0A3N4VXF4</accession>
<protein>
    <recommendedName>
        <fullName evidence="3">Ribbon-helix-helix CopG family protein</fullName>
    </recommendedName>
</protein>
<keyword evidence="2" id="KW-1185">Reference proteome</keyword>
<dbReference type="OrthoDB" id="6649590at2"/>
<dbReference type="EMBL" id="RKQP01000001">
    <property type="protein sequence ID" value="RPE86053.1"/>
    <property type="molecule type" value="Genomic_DNA"/>
</dbReference>
<organism evidence="1 2">
    <name type="scientific">Vespertiliibacter pulmonis</name>
    <dbReference type="NCBI Taxonomy" id="1443036"/>
    <lineage>
        <taxon>Bacteria</taxon>
        <taxon>Pseudomonadati</taxon>
        <taxon>Pseudomonadota</taxon>
        <taxon>Gammaproteobacteria</taxon>
        <taxon>Pasteurellales</taxon>
        <taxon>Pasteurellaceae</taxon>
        <taxon>Vespertiliibacter</taxon>
    </lineage>
</organism>
<comment type="caution">
    <text evidence="1">The sequence shown here is derived from an EMBL/GenBank/DDBJ whole genome shotgun (WGS) entry which is preliminary data.</text>
</comment>